<dbReference type="Proteomes" id="UP001221757">
    <property type="component" value="Unassembled WGS sequence"/>
</dbReference>
<sequence length="373" mass="42274">MNSTSNSASISCFPQELIDKVIEDIETDVDILPVTLRACALVCRSFLRASQIRIFSRIELDSYYPARYVRLHQVLLESPHIRLYIHSVEIVHDAYNWGANTPILISIFGMLHMLTSFVCRNLEWSKLPRAMRTAICALCARPGIVSLRLVQLWDFTEMDELVALAGSSTLKYLVLEDTLLPALNGGATGVRSSMIGSAFAHLRRLVLVCSPRTISQVQKILDASASSLEELKLRMEETSVSEFPSNQDTLVLEHMRALRFIQLMFFMWPEESVVVMPWLAALLQGPTGLAEIVLLMRLWDTPNHPIPQIAWEPLAVMQLPSVRRLSIKIAMPRRSFEQIFQAIIDHAERELQRLQRNGVCLNFGVWDRTSGFG</sequence>
<dbReference type="EMBL" id="JARKIE010000020">
    <property type="protein sequence ID" value="KAJ7700509.1"/>
    <property type="molecule type" value="Genomic_DNA"/>
</dbReference>
<comment type="caution">
    <text evidence="1">The sequence shown here is derived from an EMBL/GenBank/DDBJ whole genome shotgun (WGS) entry which is preliminary data.</text>
</comment>
<organism evidence="1 2">
    <name type="scientific">Mycena rosella</name>
    <name type="common">Pink bonnet</name>
    <name type="synonym">Agaricus rosellus</name>
    <dbReference type="NCBI Taxonomy" id="1033263"/>
    <lineage>
        <taxon>Eukaryota</taxon>
        <taxon>Fungi</taxon>
        <taxon>Dikarya</taxon>
        <taxon>Basidiomycota</taxon>
        <taxon>Agaricomycotina</taxon>
        <taxon>Agaricomycetes</taxon>
        <taxon>Agaricomycetidae</taxon>
        <taxon>Agaricales</taxon>
        <taxon>Marasmiineae</taxon>
        <taxon>Mycenaceae</taxon>
        <taxon>Mycena</taxon>
    </lineage>
</organism>
<protein>
    <submittedName>
        <fullName evidence="1">Uncharacterized protein</fullName>
    </submittedName>
</protein>
<proteinExistence type="predicted"/>
<keyword evidence="2" id="KW-1185">Reference proteome</keyword>
<accession>A0AAD7DW93</accession>
<reference evidence="1" key="1">
    <citation type="submission" date="2023-03" db="EMBL/GenBank/DDBJ databases">
        <title>Massive genome expansion in bonnet fungi (Mycena s.s.) driven by repeated elements and novel gene families across ecological guilds.</title>
        <authorList>
            <consortium name="Lawrence Berkeley National Laboratory"/>
            <person name="Harder C.B."/>
            <person name="Miyauchi S."/>
            <person name="Viragh M."/>
            <person name="Kuo A."/>
            <person name="Thoen E."/>
            <person name="Andreopoulos B."/>
            <person name="Lu D."/>
            <person name="Skrede I."/>
            <person name="Drula E."/>
            <person name="Henrissat B."/>
            <person name="Morin E."/>
            <person name="Kohler A."/>
            <person name="Barry K."/>
            <person name="LaButti K."/>
            <person name="Morin E."/>
            <person name="Salamov A."/>
            <person name="Lipzen A."/>
            <person name="Mereny Z."/>
            <person name="Hegedus B."/>
            <person name="Baldrian P."/>
            <person name="Stursova M."/>
            <person name="Weitz H."/>
            <person name="Taylor A."/>
            <person name="Grigoriev I.V."/>
            <person name="Nagy L.G."/>
            <person name="Martin F."/>
            <person name="Kauserud H."/>
        </authorList>
    </citation>
    <scope>NUCLEOTIDE SEQUENCE</scope>
    <source>
        <strain evidence="1">CBHHK067</strain>
    </source>
</reference>
<gene>
    <name evidence="1" type="ORF">B0H17DRAFT_1047410</name>
</gene>
<evidence type="ECO:0000313" key="1">
    <source>
        <dbReference type="EMBL" id="KAJ7700509.1"/>
    </source>
</evidence>
<dbReference type="AlphaFoldDB" id="A0AAD7DW93"/>
<name>A0AAD7DW93_MYCRO</name>
<evidence type="ECO:0000313" key="2">
    <source>
        <dbReference type="Proteomes" id="UP001221757"/>
    </source>
</evidence>